<gene>
    <name evidence="4" type="ORF">MtrunA17_Chr6g0484951</name>
</gene>
<dbReference type="Proteomes" id="UP000265566">
    <property type="component" value="Chromosome 6"/>
</dbReference>
<dbReference type="InterPro" id="IPR021419">
    <property type="entry name" value="Mediator_Med25_VWA"/>
</dbReference>
<name>A0A396HHW9_MEDTR</name>
<proteinExistence type="inferred from homology"/>
<comment type="similarity">
    <text evidence="1">Belongs to the Mediator complex subunit 25 family.</text>
</comment>
<organism evidence="4 5">
    <name type="scientific">Medicago truncatula</name>
    <name type="common">Barrel medic</name>
    <name type="synonym">Medicago tribuloides</name>
    <dbReference type="NCBI Taxonomy" id="3880"/>
    <lineage>
        <taxon>Eukaryota</taxon>
        <taxon>Viridiplantae</taxon>
        <taxon>Streptophyta</taxon>
        <taxon>Embryophyta</taxon>
        <taxon>Tracheophyta</taxon>
        <taxon>Spermatophyta</taxon>
        <taxon>Magnoliopsida</taxon>
        <taxon>eudicotyledons</taxon>
        <taxon>Gunneridae</taxon>
        <taxon>Pentapetalae</taxon>
        <taxon>rosids</taxon>
        <taxon>fabids</taxon>
        <taxon>Fabales</taxon>
        <taxon>Fabaceae</taxon>
        <taxon>Papilionoideae</taxon>
        <taxon>50 kb inversion clade</taxon>
        <taxon>NPAAA clade</taxon>
        <taxon>Hologalegina</taxon>
        <taxon>IRL clade</taxon>
        <taxon>Trifolieae</taxon>
        <taxon>Medicago</taxon>
    </lineage>
</organism>
<accession>A0A396HHW9</accession>
<dbReference type="Pfam" id="PF11265">
    <property type="entry name" value="Med25_VWA"/>
    <property type="match status" value="1"/>
</dbReference>
<dbReference type="AlphaFoldDB" id="A0A396HHW9"/>
<evidence type="ECO:0000256" key="2">
    <source>
        <dbReference type="ARBA" id="ARBA00019694"/>
    </source>
</evidence>
<protein>
    <recommendedName>
        <fullName evidence="2">Mediator of RNA polymerase II transcription subunit 25</fullName>
    </recommendedName>
</protein>
<evidence type="ECO:0000313" key="4">
    <source>
        <dbReference type="EMBL" id="RHN52846.1"/>
    </source>
</evidence>
<dbReference type="PANTHER" id="PTHR12433">
    <property type="entry name" value="MEDIATOR OF RNA POLYMERASE II TRANSCRIPTION SUBUNIT 25"/>
    <property type="match status" value="1"/>
</dbReference>
<evidence type="ECO:0000256" key="1">
    <source>
        <dbReference type="ARBA" id="ARBA00009102"/>
    </source>
</evidence>
<dbReference type="PANTHER" id="PTHR12433:SF12">
    <property type="entry name" value="MEDIATOR OF RNA POLYMERASE II TRANSCRIPTION SUBUNIT 25"/>
    <property type="match status" value="1"/>
</dbReference>
<evidence type="ECO:0000313" key="5">
    <source>
        <dbReference type="Proteomes" id="UP000265566"/>
    </source>
</evidence>
<sequence>MQFINWTKDVTKFMENLSHLSFNGNDANQSTMAEGLAEALVMYPKPCDTMTEREYYISERHCILVAPGDPAPKSMLVCLPMIQRAHVIGQRLKACQADFLEVAKTCIPLSVSLSVITPNPVPIFGAIFNMGNNALTLSNAPISSYSTGQLTVLLSKNFREAHIALKEKGIMEYPSTTSVGSISAAPDTTLLRAFSTNFQGYYFYPYICVRACVFFHNFLKHFLTLFYLFNIFRRTSLLLYGNRRQNTRNWQCYNTGACKHLAT</sequence>
<dbReference type="EMBL" id="PSQE01000006">
    <property type="protein sequence ID" value="RHN52846.1"/>
    <property type="molecule type" value="Genomic_DNA"/>
</dbReference>
<feature type="domain" description="Mediator of RNA polymerase II transcription subunit 25 von Willebrand factor type A" evidence="3">
    <location>
        <begin position="2"/>
        <end position="140"/>
    </location>
</feature>
<comment type="caution">
    <text evidence="4">The sequence shown here is derived from an EMBL/GenBank/DDBJ whole genome shotgun (WGS) entry which is preliminary data.</text>
</comment>
<evidence type="ECO:0000259" key="3">
    <source>
        <dbReference type="Pfam" id="PF11265"/>
    </source>
</evidence>
<reference evidence="5" key="1">
    <citation type="journal article" date="2018" name="Nat. Plants">
        <title>Whole-genome landscape of Medicago truncatula symbiotic genes.</title>
        <authorList>
            <person name="Pecrix Y."/>
            <person name="Staton S.E."/>
            <person name="Sallet E."/>
            <person name="Lelandais-Briere C."/>
            <person name="Moreau S."/>
            <person name="Carrere S."/>
            <person name="Blein T."/>
            <person name="Jardinaud M.F."/>
            <person name="Latrasse D."/>
            <person name="Zouine M."/>
            <person name="Zahm M."/>
            <person name="Kreplak J."/>
            <person name="Mayjonade B."/>
            <person name="Satge C."/>
            <person name="Perez M."/>
            <person name="Cauet S."/>
            <person name="Marande W."/>
            <person name="Chantry-Darmon C."/>
            <person name="Lopez-Roques C."/>
            <person name="Bouchez O."/>
            <person name="Berard A."/>
            <person name="Debelle F."/>
            <person name="Munos S."/>
            <person name="Bendahmane A."/>
            <person name="Berges H."/>
            <person name="Niebel A."/>
            <person name="Buitink J."/>
            <person name="Frugier F."/>
            <person name="Benhamed M."/>
            <person name="Crespi M."/>
            <person name="Gouzy J."/>
            <person name="Gamas P."/>
        </authorList>
    </citation>
    <scope>NUCLEOTIDE SEQUENCE [LARGE SCALE GENOMIC DNA]</scope>
    <source>
        <strain evidence="5">cv. Jemalong A17</strain>
    </source>
</reference>
<dbReference type="Gramene" id="rna37569">
    <property type="protein sequence ID" value="RHN52846.1"/>
    <property type="gene ID" value="gene37569"/>
</dbReference>